<name>A0A837G556_9VIBR</name>
<feature type="domain" description="HTH cro/C1-type" evidence="2">
    <location>
        <begin position="8"/>
        <end position="61"/>
    </location>
</feature>
<dbReference type="SUPFAM" id="SSF47413">
    <property type="entry name" value="lambda repressor-like DNA-binding domains"/>
    <property type="match status" value="1"/>
</dbReference>
<accession>A0A837G556</accession>
<feature type="transmembrane region" description="Helical" evidence="1">
    <location>
        <begin position="80"/>
        <end position="99"/>
    </location>
</feature>
<dbReference type="Pfam" id="PF01381">
    <property type="entry name" value="HTH_3"/>
    <property type="match status" value="1"/>
</dbReference>
<evidence type="ECO:0000259" key="2">
    <source>
        <dbReference type="PROSITE" id="PS50943"/>
    </source>
</evidence>
<organism evidence="3">
    <name type="scientific">Vibrio coralliilyticus</name>
    <dbReference type="NCBI Taxonomy" id="190893"/>
    <lineage>
        <taxon>Bacteria</taxon>
        <taxon>Pseudomonadati</taxon>
        <taxon>Pseudomonadota</taxon>
        <taxon>Gammaproteobacteria</taxon>
        <taxon>Vibrionales</taxon>
        <taxon>Vibrionaceae</taxon>
        <taxon>Vibrio</taxon>
    </lineage>
</organism>
<dbReference type="EMBL" id="JXXR01000016">
    <property type="protein sequence ID" value="KJY71535.1"/>
    <property type="molecule type" value="Genomic_DNA"/>
</dbReference>
<dbReference type="InterPro" id="IPR001387">
    <property type="entry name" value="Cro/C1-type_HTH"/>
</dbReference>
<dbReference type="PROSITE" id="PS50943">
    <property type="entry name" value="HTH_CROC1"/>
    <property type="match status" value="1"/>
</dbReference>
<evidence type="ECO:0000256" key="1">
    <source>
        <dbReference type="SAM" id="Phobius"/>
    </source>
</evidence>
<dbReference type="Gene3D" id="1.10.260.40">
    <property type="entry name" value="lambda repressor-like DNA-binding domains"/>
    <property type="match status" value="1"/>
</dbReference>
<comment type="caution">
    <text evidence="3">The sequence shown here is derived from an EMBL/GenBank/DDBJ whole genome shotgun (WGS) entry which is preliminary data.</text>
</comment>
<evidence type="ECO:0000313" key="3">
    <source>
        <dbReference type="EMBL" id="KJY71535.1"/>
    </source>
</evidence>
<dbReference type="SMART" id="SM00530">
    <property type="entry name" value="HTH_XRE"/>
    <property type="match status" value="1"/>
</dbReference>
<proteinExistence type="predicted"/>
<gene>
    <name evidence="3" type="ORF">TW71_14900</name>
</gene>
<dbReference type="GO" id="GO:0003677">
    <property type="term" value="F:DNA binding"/>
    <property type="evidence" value="ECO:0007669"/>
    <property type="project" value="InterPro"/>
</dbReference>
<sequence>MKVNTKKISNERKSRAWSQQHLADVSALSLRTIQRVEKEGTASPETVKALAASFEIDVNELLVQEESSENSIGISFKTKLAAMCSSVIVIFVSAILFFVQPTMASSIEISADQIESSDENNAQLFSGNVEIFVPEDLTFEVESDELWGTEAASVVTGSVKVMLEDATLVVGDGVLIKVDKGIKITTDYAELSPLPLE</sequence>
<keyword evidence="1" id="KW-0472">Membrane</keyword>
<dbReference type="InterPro" id="IPR010982">
    <property type="entry name" value="Lambda_DNA-bd_dom_sf"/>
</dbReference>
<protein>
    <recommendedName>
        <fullName evidence="2">HTH cro/C1-type domain-containing protein</fullName>
    </recommendedName>
</protein>
<keyword evidence="1" id="KW-0812">Transmembrane</keyword>
<dbReference type="AlphaFoldDB" id="A0A837G556"/>
<reference evidence="3" key="1">
    <citation type="journal article" date="2015" name="BMC Genomics">
        <title>Genome mining reveals unlocked bioactive potential of marine Gram-negative bacteria.</title>
        <authorList>
            <person name="Machado H."/>
            <person name="Sonnenschein E.C."/>
            <person name="Melchiorsen J."/>
            <person name="Gram L."/>
        </authorList>
    </citation>
    <scope>NUCLEOTIDE SEQUENCE</scope>
    <source>
        <strain evidence="3">S2052</strain>
    </source>
</reference>
<keyword evidence="1" id="KW-1133">Transmembrane helix</keyword>
<dbReference type="CDD" id="cd00093">
    <property type="entry name" value="HTH_XRE"/>
    <property type="match status" value="1"/>
</dbReference>